<evidence type="ECO:0000256" key="2">
    <source>
        <dbReference type="ARBA" id="ARBA00022598"/>
    </source>
</evidence>
<keyword evidence="3" id="KW-0276">Fatty acid metabolism</keyword>
<keyword evidence="2" id="KW-0436">Ligase</keyword>
<dbReference type="Gene3D" id="3.30.300.30">
    <property type="match status" value="1"/>
</dbReference>
<dbReference type="PANTHER" id="PTHR43859">
    <property type="entry name" value="ACYL-ACTIVATING ENZYME"/>
    <property type="match status" value="1"/>
</dbReference>
<proteinExistence type="inferred from homology"/>
<keyword evidence="4" id="KW-0443">Lipid metabolism</keyword>
<evidence type="ECO:0000313" key="7">
    <source>
        <dbReference type="Proteomes" id="UP001501009"/>
    </source>
</evidence>
<feature type="domain" description="AMP-binding enzyme C-terminal" evidence="5">
    <location>
        <begin position="1"/>
        <end position="75"/>
    </location>
</feature>
<keyword evidence="7" id="KW-1185">Reference proteome</keyword>
<dbReference type="InterPro" id="IPR045851">
    <property type="entry name" value="AMP-bd_C_sf"/>
</dbReference>
<evidence type="ECO:0000256" key="4">
    <source>
        <dbReference type="ARBA" id="ARBA00023098"/>
    </source>
</evidence>
<dbReference type="PANTHER" id="PTHR43859:SF4">
    <property type="entry name" value="BUTANOATE--COA LIGASE AAE1-RELATED"/>
    <property type="match status" value="1"/>
</dbReference>
<evidence type="ECO:0000256" key="3">
    <source>
        <dbReference type="ARBA" id="ARBA00022832"/>
    </source>
</evidence>
<dbReference type="EMBL" id="BAABDE010000020">
    <property type="protein sequence ID" value="GAA3806492.1"/>
    <property type="molecule type" value="Genomic_DNA"/>
</dbReference>
<name>A0ABP7I1P6_9ACTN</name>
<dbReference type="Proteomes" id="UP001501009">
    <property type="component" value="Unassembled WGS sequence"/>
</dbReference>
<dbReference type="RefSeq" id="WP_275776144.1">
    <property type="nucleotide sequence ID" value="NZ_BAABDE010000020.1"/>
</dbReference>
<dbReference type="InterPro" id="IPR025110">
    <property type="entry name" value="AMP-bd_C"/>
</dbReference>
<protein>
    <recommendedName>
        <fullName evidence="5">AMP-binding enzyme C-terminal domain-containing protein</fullName>
    </recommendedName>
</protein>
<comment type="similarity">
    <text evidence="1">Belongs to the ATP-dependent AMP-binding enzyme family.</text>
</comment>
<comment type="caution">
    <text evidence="6">The sequence shown here is derived from an EMBL/GenBank/DDBJ whole genome shotgun (WGS) entry which is preliminary data.</text>
</comment>
<dbReference type="Pfam" id="PF13193">
    <property type="entry name" value="AMP-binding_C"/>
    <property type="match status" value="1"/>
</dbReference>
<reference evidence="7" key="1">
    <citation type="journal article" date="2019" name="Int. J. Syst. Evol. Microbiol.">
        <title>The Global Catalogue of Microorganisms (GCM) 10K type strain sequencing project: providing services to taxonomists for standard genome sequencing and annotation.</title>
        <authorList>
            <consortium name="The Broad Institute Genomics Platform"/>
            <consortium name="The Broad Institute Genome Sequencing Center for Infectious Disease"/>
            <person name="Wu L."/>
            <person name="Ma J."/>
        </authorList>
    </citation>
    <scope>NUCLEOTIDE SEQUENCE [LARGE SCALE GENOMIC DNA]</scope>
    <source>
        <strain evidence="7">JCM 17138</strain>
    </source>
</reference>
<evidence type="ECO:0000256" key="1">
    <source>
        <dbReference type="ARBA" id="ARBA00006432"/>
    </source>
</evidence>
<organism evidence="6 7">
    <name type="scientific">Streptomyces coacervatus</name>
    <dbReference type="NCBI Taxonomy" id="647381"/>
    <lineage>
        <taxon>Bacteria</taxon>
        <taxon>Bacillati</taxon>
        <taxon>Actinomycetota</taxon>
        <taxon>Actinomycetes</taxon>
        <taxon>Kitasatosporales</taxon>
        <taxon>Streptomycetaceae</taxon>
        <taxon>Streptomyces</taxon>
    </lineage>
</organism>
<accession>A0ABP7I1P6</accession>
<gene>
    <name evidence="6" type="ORF">GCM10022403_045680</name>
</gene>
<sequence>MEAAVRSLPAVAETAAFPVASELAEDEVMVAVVVRPGAVLDPPDLARHCAQELPAFAVPRYVEVVSDLPSTETGKVRKVVLRERGVTAVTWDRASERP</sequence>
<evidence type="ECO:0000259" key="5">
    <source>
        <dbReference type="Pfam" id="PF13193"/>
    </source>
</evidence>
<dbReference type="SUPFAM" id="SSF56801">
    <property type="entry name" value="Acetyl-CoA synthetase-like"/>
    <property type="match status" value="1"/>
</dbReference>
<evidence type="ECO:0000313" key="6">
    <source>
        <dbReference type="EMBL" id="GAA3806492.1"/>
    </source>
</evidence>